<dbReference type="EMBL" id="KV417480">
    <property type="protein sequence ID" value="KZP34579.1"/>
    <property type="molecule type" value="Genomic_DNA"/>
</dbReference>
<evidence type="ECO:0000256" key="2">
    <source>
        <dbReference type="SAM" id="Phobius"/>
    </source>
</evidence>
<dbReference type="STRING" id="436010.A0A166XA74"/>
<protein>
    <submittedName>
        <fullName evidence="3">Uncharacterized protein</fullName>
    </submittedName>
</protein>
<feature type="transmembrane region" description="Helical" evidence="2">
    <location>
        <begin position="111"/>
        <end position="132"/>
    </location>
</feature>
<dbReference type="OrthoDB" id="2553651at2759"/>
<sequence>MSYASVAAQDAPPPSLQPHADPSLLNTTPGTSSSIADDTAKVGVVSSDFKEHPATYTSVNRGPTDEQYDSAFPSDDQKKSHKKASKAYREAEAEGEYLWETAKFYLLRPGVAGGLVGLVNVGIIAGVGHAYYTQPHLRRDTTVVGSTVAGALALLSAEGYAAEIYRQTPAGQDEERRAKEEGAVIYRHAREVVLRPGVLGGLVGLVNTAVLGAVGYYSYINWDRPTWDRRTVSAVSVGLVALWGGEG</sequence>
<evidence type="ECO:0000256" key="1">
    <source>
        <dbReference type="SAM" id="MobiDB-lite"/>
    </source>
</evidence>
<name>A0A166XA74_9AGAM</name>
<dbReference type="Proteomes" id="UP000076532">
    <property type="component" value="Unassembled WGS sequence"/>
</dbReference>
<evidence type="ECO:0000313" key="3">
    <source>
        <dbReference type="EMBL" id="KZP34579.1"/>
    </source>
</evidence>
<organism evidence="3 4">
    <name type="scientific">Athelia psychrophila</name>
    <dbReference type="NCBI Taxonomy" id="1759441"/>
    <lineage>
        <taxon>Eukaryota</taxon>
        <taxon>Fungi</taxon>
        <taxon>Dikarya</taxon>
        <taxon>Basidiomycota</taxon>
        <taxon>Agaricomycotina</taxon>
        <taxon>Agaricomycetes</taxon>
        <taxon>Agaricomycetidae</taxon>
        <taxon>Atheliales</taxon>
        <taxon>Atheliaceae</taxon>
        <taxon>Athelia</taxon>
    </lineage>
</organism>
<feature type="region of interest" description="Disordered" evidence="1">
    <location>
        <begin position="1"/>
        <end position="38"/>
    </location>
</feature>
<feature type="transmembrane region" description="Helical" evidence="2">
    <location>
        <begin position="198"/>
        <end position="220"/>
    </location>
</feature>
<keyword evidence="2" id="KW-0812">Transmembrane</keyword>
<feature type="region of interest" description="Disordered" evidence="1">
    <location>
        <begin position="52"/>
        <end position="86"/>
    </location>
</feature>
<keyword evidence="2" id="KW-0472">Membrane</keyword>
<feature type="compositionally biased region" description="Polar residues" evidence="1">
    <location>
        <begin position="24"/>
        <end position="36"/>
    </location>
</feature>
<reference evidence="3 4" key="1">
    <citation type="journal article" date="2016" name="Mol. Biol. Evol.">
        <title>Comparative Genomics of Early-Diverging Mushroom-Forming Fungi Provides Insights into the Origins of Lignocellulose Decay Capabilities.</title>
        <authorList>
            <person name="Nagy L.G."/>
            <person name="Riley R."/>
            <person name="Tritt A."/>
            <person name="Adam C."/>
            <person name="Daum C."/>
            <person name="Floudas D."/>
            <person name="Sun H."/>
            <person name="Yadav J.S."/>
            <person name="Pangilinan J."/>
            <person name="Larsson K.H."/>
            <person name="Matsuura K."/>
            <person name="Barry K."/>
            <person name="Labutti K."/>
            <person name="Kuo R."/>
            <person name="Ohm R.A."/>
            <person name="Bhattacharya S.S."/>
            <person name="Shirouzu T."/>
            <person name="Yoshinaga Y."/>
            <person name="Martin F.M."/>
            <person name="Grigoriev I.V."/>
            <person name="Hibbett D.S."/>
        </authorList>
    </citation>
    <scope>NUCLEOTIDE SEQUENCE [LARGE SCALE GENOMIC DNA]</scope>
    <source>
        <strain evidence="3 4">CBS 109695</strain>
    </source>
</reference>
<evidence type="ECO:0000313" key="4">
    <source>
        <dbReference type="Proteomes" id="UP000076532"/>
    </source>
</evidence>
<dbReference type="AlphaFoldDB" id="A0A166XA74"/>
<keyword evidence="2" id="KW-1133">Transmembrane helix</keyword>
<accession>A0A166XA74</accession>
<gene>
    <name evidence="3" type="ORF">FIBSPDRAFT_881093</name>
</gene>
<keyword evidence="4" id="KW-1185">Reference proteome</keyword>
<proteinExistence type="predicted"/>